<dbReference type="AlphaFoldDB" id="A0AAE1TMI0"/>
<evidence type="ECO:0000256" key="1">
    <source>
        <dbReference type="SAM" id="MobiDB-lite"/>
    </source>
</evidence>
<keyword evidence="3" id="KW-1185">Reference proteome</keyword>
<gene>
    <name evidence="2" type="ORF">Pmani_036619</name>
</gene>
<proteinExistence type="predicted"/>
<evidence type="ECO:0000313" key="3">
    <source>
        <dbReference type="Proteomes" id="UP001292094"/>
    </source>
</evidence>
<organism evidence="2 3">
    <name type="scientific">Petrolisthes manimaculis</name>
    <dbReference type="NCBI Taxonomy" id="1843537"/>
    <lineage>
        <taxon>Eukaryota</taxon>
        <taxon>Metazoa</taxon>
        <taxon>Ecdysozoa</taxon>
        <taxon>Arthropoda</taxon>
        <taxon>Crustacea</taxon>
        <taxon>Multicrustacea</taxon>
        <taxon>Malacostraca</taxon>
        <taxon>Eumalacostraca</taxon>
        <taxon>Eucarida</taxon>
        <taxon>Decapoda</taxon>
        <taxon>Pleocyemata</taxon>
        <taxon>Anomura</taxon>
        <taxon>Galatheoidea</taxon>
        <taxon>Porcellanidae</taxon>
        <taxon>Petrolisthes</taxon>
    </lineage>
</organism>
<protein>
    <submittedName>
        <fullName evidence="2">Uncharacterized protein</fullName>
    </submittedName>
</protein>
<dbReference type="EMBL" id="JAWZYT010005470">
    <property type="protein sequence ID" value="KAK4290481.1"/>
    <property type="molecule type" value="Genomic_DNA"/>
</dbReference>
<reference evidence="2" key="1">
    <citation type="submission" date="2023-11" db="EMBL/GenBank/DDBJ databases">
        <title>Genome assemblies of two species of porcelain crab, Petrolisthes cinctipes and Petrolisthes manimaculis (Anomura: Porcellanidae).</title>
        <authorList>
            <person name="Angst P."/>
        </authorList>
    </citation>
    <scope>NUCLEOTIDE SEQUENCE</scope>
    <source>
        <strain evidence="2">PB745_02</strain>
        <tissue evidence="2">Gill</tissue>
    </source>
</reference>
<evidence type="ECO:0000313" key="2">
    <source>
        <dbReference type="EMBL" id="KAK4290481.1"/>
    </source>
</evidence>
<sequence length="83" mass="9246">MLIKARGGFQRPSTTIQGIQKVQIEDTRDWKVKNTSPCSVGDFNGFRYRSRLAAVQGPPSEATDVGPALWPYTTRPSLDPKRP</sequence>
<accession>A0AAE1TMI0</accession>
<name>A0AAE1TMI0_9EUCA</name>
<comment type="caution">
    <text evidence="2">The sequence shown here is derived from an EMBL/GenBank/DDBJ whole genome shotgun (WGS) entry which is preliminary data.</text>
</comment>
<dbReference type="Proteomes" id="UP001292094">
    <property type="component" value="Unassembled WGS sequence"/>
</dbReference>
<feature type="region of interest" description="Disordered" evidence="1">
    <location>
        <begin position="58"/>
        <end position="83"/>
    </location>
</feature>